<organism evidence="2 3">
    <name type="scientific">Methanocorpusculum petauri</name>
    <dbReference type="NCBI Taxonomy" id="3002863"/>
    <lineage>
        <taxon>Archaea</taxon>
        <taxon>Methanobacteriati</taxon>
        <taxon>Methanobacteriota</taxon>
        <taxon>Stenosarchaea group</taxon>
        <taxon>Methanomicrobia</taxon>
        <taxon>Methanomicrobiales</taxon>
        <taxon>Methanocorpusculaceae</taxon>
        <taxon>Methanocorpusculum</taxon>
    </lineage>
</organism>
<dbReference type="InterPro" id="IPR036237">
    <property type="entry name" value="Xyl_isomerase-like_sf"/>
</dbReference>
<evidence type="ECO:0000313" key="2">
    <source>
        <dbReference type="EMBL" id="MCZ0860460.1"/>
    </source>
</evidence>
<comment type="caution">
    <text evidence="2">The sequence shown here is derived from an EMBL/GenBank/DDBJ whole genome shotgun (WGS) entry which is preliminary data.</text>
</comment>
<dbReference type="InterPro" id="IPR013022">
    <property type="entry name" value="Xyl_isomerase-like_TIM-brl"/>
</dbReference>
<evidence type="ECO:0000259" key="1">
    <source>
        <dbReference type="Pfam" id="PF01261"/>
    </source>
</evidence>
<proteinExistence type="predicted"/>
<dbReference type="Gene3D" id="3.20.20.150">
    <property type="entry name" value="Divalent-metal-dependent TIM barrel enzymes"/>
    <property type="match status" value="1"/>
</dbReference>
<name>A0ABT4IH32_9EURY</name>
<dbReference type="RefSeq" id="WP_268924674.1">
    <property type="nucleotide sequence ID" value="NZ_JAPTGB010000007.1"/>
</dbReference>
<dbReference type="PANTHER" id="PTHR12110">
    <property type="entry name" value="HYDROXYPYRUVATE ISOMERASE"/>
    <property type="match status" value="1"/>
</dbReference>
<accession>A0ABT4IH32</accession>
<evidence type="ECO:0000313" key="3">
    <source>
        <dbReference type="Proteomes" id="UP001141422"/>
    </source>
</evidence>
<gene>
    <name evidence="2" type="ORF">O0S10_04345</name>
</gene>
<dbReference type="Proteomes" id="UP001141422">
    <property type="component" value="Unassembled WGS sequence"/>
</dbReference>
<feature type="domain" description="Xylose isomerase-like TIM barrel" evidence="1">
    <location>
        <begin position="34"/>
        <end position="255"/>
    </location>
</feature>
<dbReference type="GO" id="GO:0016853">
    <property type="term" value="F:isomerase activity"/>
    <property type="evidence" value="ECO:0007669"/>
    <property type="project" value="UniProtKB-KW"/>
</dbReference>
<keyword evidence="3" id="KW-1185">Reference proteome</keyword>
<dbReference type="Pfam" id="PF01261">
    <property type="entry name" value="AP_endonuc_2"/>
    <property type="match status" value="1"/>
</dbReference>
<protein>
    <submittedName>
        <fullName evidence="2">Sugar phosphate isomerase/epimerase</fullName>
    </submittedName>
</protein>
<dbReference type="InterPro" id="IPR050312">
    <property type="entry name" value="IolE/XylAMocC-like"/>
</dbReference>
<reference evidence="2" key="1">
    <citation type="submission" date="2022-12" db="EMBL/GenBank/DDBJ databases">
        <title>Isolation and characterisation of novel Methanocorpusculum spp. from native Australian herbivores indicates the genus is ancestrally host-associated.</title>
        <authorList>
            <person name="Volmer J.G."/>
            <person name="Soo R.M."/>
            <person name="Evans P.N."/>
            <person name="Hoedt E.C."/>
            <person name="Astorga Alsina A.L."/>
            <person name="Woodcroft B.J."/>
            <person name="Tyson G.W."/>
            <person name="Hugenholtz P."/>
            <person name="Morrison M."/>
        </authorList>
    </citation>
    <scope>NUCLEOTIDE SEQUENCE</scope>
    <source>
        <strain evidence="2">MG</strain>
    </source>
</reference>
<keyword evidence="2" id="KW-0413">Isomerase</keyword>
<dbReference type="SUPFAM" id="SSF51658">
    <property type="entry name" value="Xylose isomerase-like"/>
    <property type="match status" value="1"/>
</dbReference>
<dbReference type="PANTHER" id="PTHR12110:SF21">
    <property type="entry name" value="XYLOSE ISOMERASE-LIKE TIM BARREL DOMAIN-CONTAINING PROTEIN"/>
    <property type="match status" value="1"/>
</dbReference>
<dbReference type="EMBL" id="JAPTGB010000007">
    <property type="protein sequence ID" value="MCZ0860460.1"/>
    <property type="molecule type" value="Genomic_DNA"/>
</dbReference>
<sequence length="282" mass="31352">MKETYLITMIRLGASSMFFHEYQPAEIFSAMDCAGLDHIEFWMETPEFWMQGADPSVLQDLMKQHPHLVPIAMHAPVFDLNPCSFNPGVAKLSADYTCKTIEMLDQLGGGVVTIHPGKRTAKRPVGPLDRARLAAYLDIISKCAFGTGVTVAIENMPPAVNAQLVTPDSVCGVLDEYAWLSFTWDYAHAQATLPNDPFAFLRDCKDRMVNIHASLGTEKMMHTPLAGTPAGERLKEELATAKYAGLLTFELEDLNFRKILDYTEKTSVLATETAWFSDLRSI</sequence>